<evidence type="ECO:0000256" key="1">
    <source>
        <dbReference type="ARBA" id="ARBA00009981"/>
    </source>
</evidence>
<evidence type="ECO:0000313" key="3">
    <source>
        <dbReference type="EMBL" id="AIC31643.1"/>
    </source>
</evidence>
<comment type="function">
    <text evidence="2">Antitoxin component of a type II toxin-antitoxin (TA) system.</text>
</comment>
<organism evidence="3 4">
    <name type="scientific">Rhizobium etli bv. mimosae str. IE4771</name>
    <dbReference type="NCBI Taxonomy" id="1432050"/>
    <lineage>
        <taxon>Bacteria</taxon>
        <taxon>Pseudomonadati</taxon>
        <taxon>Pseudomonadota</taxon>
        <taxon>Alphaproteobacteria</taxon>
        <taxon>Hyphomicrobiales</taxon>
        <taxon>Rhizobiaceae</taxon>
        <taxon>Rhizobium/Agrobacterium group</taxon>
        <taxon>Rhizobium</taxon>
    </lineage>
</organism>
<comment type="similarity">
    <text evidence="1 2">Belongs to the phD/YefM antitoxin family.</text>
</comment>
<dbReference type="Gene3D" id="3.40.1620.10">
    <property type="entry name" value="YefM-like domain"/>
    <property type="match status" value="1"/>
</dbReference>
<dbReference type="NCBIfam" id="TIGR01552">
    <property type="entry name" value="phd_fam"/>
    <property type="match status" value="1"/>
</dbReference>
<protein>
    <recommendedName>
        <fullName evidence="2">Antitoxin</fullName>
    </recommendedName>
</protein>
<dbReference type="Proteomes" id="UP000027180">
    <property type="component" value="Plasmid pRetIE4771e"/>
</dbReference>
<dbReference type="InterPro" id="IPR006442">
    <property type="entry name" value="Antitoxin_Phd/YefM"/>
</dbReference>
<evidence type="ECO:0000256" key="2">
    <source>
        <dbReference type="RuleBase" id="RU362080"/>
    </source>
</evidence>
<accession>A0A060I9Q7</accession>
<dbReference type="KEGG" id="rei:IE4771_PE00419"/>
<dbReference type="HOGENOM" id="CLU_172502_0_0_5"/>
<geneLocation type="plasmid" evidence="3 4">
    <name>pRetIE4771e</name>
</geneLocation>
<name>A0A060I9Q7_RHIET</name>
<dbReference type="EMBL" id="CP006991">
    <property type="protein sequence ID" value="AIC31643.1"/>
    <property type="molecule type" value="Genomic_DNA"/>
</dbReference>
<dbReference type="SUPFAM" id="SSF143120">
    <property type="entry name" value="YefM-like"/>
    <property type="match status" value="1"/>
</dbReference>
<evidence type="ECO:0000313" key="4">
    <source>
        <dbReference type="Proteomes" id="UP000027180"/>
    </source>
</evidence>
<keyword evidence="3" id="KW-0614">Plasmid</keyword>
<dbReference type="OrthoDB" id="165038at2"/>
<dbReference type="AlphaFoldDB" id="A0A060I9Q7"/>
<reference evidence="3 4" key="1">
    <citation type="submission" date="2013-12" db="EMBL/GenBank/DDBJ databases">
        <title>Complete genome sequence of Rhizobium etli bv. mimosae IE4771.</title>
        <authorList>
            <person name="Bustos P."/>
            <person name="Santamaria R.I."/>
            <person name="Lozano L."/>
            <person name="Ormeno-Orrillo E."/>
            <person name="Rogel M.A."/>
            <person name="Romero D."/>
            <person name="Cevallos M.A."/>
            <person name="Martinez-Romero E."/>
            <person name="Gonzalez V."/>
        </authorList>
    </citation>
    <scope>NUCLEOTIDE SEQUENCE [LARGE SCALE GENOMIC DNA]</scope>
    <source>
        <strain evidence="3 4">IE4771</strain>
        <plasmid evidence="4">Plasmid pRetIE4771e</plasmid>
    </source>
</reference>
<dbReference type="RefSeq" id="WP_040142913.1">
    <property type="nucleotide sequence ID" value="NZ_CP006991.1"/>
</dbReference>
<dbReference type="Pfam" id="PF02604">
    <property type="entry name" value="PhdYeFM_antitox"/>
    <property type="match status" value="1"/>
</dbReference>
<gene>
    <name evidence="3" type="ORF">IE4771_PE00419</name>
</gene>
<proteinExistence type="inferred from homology"/>
<dbReference type="InterPro" id="IPR036165">
    <property type="entry name" value="YefM-like_sf"/>
</dbReference>
<sequence>MPRSSGSYSTSDLSRKSGDIIAEALRHPVTITQRNKPRLVLLNIEDYQRLMKQSDRRSAGTIETMSNELFAEFENAVETYAGEDEAGR</sequence>